<dbReference type="AlphaFoldDB" id="A0A1H9T9S5"/>
<dbReference type="Gene3D" id="1.10.287.950">
    <property type="entry name" value="Methyl-accepting chemotaxis protein"/>
    <property type="match status" value="1"/>
</dbReference>
<protein>
    <submittedName>
        <fullName evidence="4">Methyl-accepting chemotaxis protein</fullName>
    </submittedName>
</protein>
<reference evidence="5" key="1">
    <citation type="submission" date="2016-10" db="EMBL/GenBank/DDBJ databases">
        <authorList>
            <person name="Varghese N."/>
            <person name="Submissions S."/>
        </authorList>
    </citation>
    <scope>NUCLEOTIDE SEQUENCE [LARGE SCALE GENOMIC DNA]</scope>
    <source>
        <strain evidence="5">S1b</strain>
    </source>
</reference>
<dbReference type="GO" id="GO:0007165">
    <property type="term" value="P:signal transduction"/>
    <property type="evidence" value="ECO:0007669"/>
    <property type="project" value="UniProtKB-KW"/>
</dbReference>
<dbReference type="PANTHER" id="PTHR32089">
    <property type="entry name" value="METHYL-ACCEPTING CHEMOTAXIS PROTEIN MCPB"/>
    <property type="match status" value="1"/>
</dbReference>
<dbReference type="OrthoDB" id="9816519at2"/>
<dbReference type="SMART" id="SM00283">
    <property type="entry name" value="MA"/>
    <property type="match status" value="1"/>
</dbReference>
<evidence type="ECO:0000313" key="4">
    <source>
        <dbReference type="EMBL" id="SER93911.1"/>
    </source>
</evidence>
<name>A0A1H9T9S5_9FIRM</name>
<evidence type="ECO:0000256" key="2">
    <source>
        <dbReference type="PROSITE-ProRule" id="PRU00284"/>
    </source>
</evidence>
<keyword evidence="5" id="KW-1185">Reference proteome</keyword>
<dbReference type="Proteomes" id="UP000182471">
    <property type="component" value="Unassembled WGS sequence"/>
</dbReference>
<dbReference type="InterPro" id="IPR004089">
    <property type="entry name" value="MCPsignal_dom"/>
</dbReference>
<dbReference type="GO" id="GO:0016020">
    <property type="term" value="C:membrane"/>
    <property type="evidence" value="ECO:0007669"/>
    <property type="project" value="InterPro"/>
</dbReference>
<sequence>MFGFGKKKDENVIEEPEFSADNKKTIEDSLAAFSFISKAVIEKKDSLADEEANTIKELDKVKKSYTQAIENNDKISSSIDNIGQEFLKVGDSSDEFNTVMKEVIDISSGAISDVHNLITSSEKMEEQFKEIAKIYEEFQTGFEEIQEATQSIIGVANQTNLLALNASIEAARAGEHGKGFAVVADEVTKLSIDIKELVGNINKSMDGLQHSSELLASSIDAAKIALEDSKNQTDSTEKVFNDITNSVARVEGVGNDIKAVVDSCDSLVRNIQDDMSSYEEQYSYVLDNLEDLKSMLTKKGFLYEDISNIMVQADPLISKIKKASDI</sequence>
<dbReference type="Pfam" id="PF00015">
    <property type="entry name" value="MCPsignal"/>
    <property type="match status" value="1"/>
</dbReference>
<dbReference type="PROSITE" id="PS50111">
    <property type="entry name" value="CHEMOTAXIS_TRANSDUC_2"/>
    <property type="match status" value="1"/>
</dbReference>
<dbReference type="SUPFAM" id="SSF58104">
    <property type="entry name" value="Methyl-accepting chemotaxis protein (MCP) signaling domain"/>
    <property type="match status" value="1"/>
</dbReference>
<dbReference type="PANTHER" id="PTHR32089:SF112">
    <property type="entry name" value="LYSOZYME-LIKE PROTEIN-RELATED"/>
    <property type="match status" value="1"/>
</dbReference>
<dbReference type="EMBL" id="FOGW01000015">
    <property type="protein sequence ID" value="SER93911.1"/>
    <property type="molecule type" value="Genomic_DNA"/>
</dbReference>
<feature type="domain" description="Methyl-accepting transducer" evidence="3">
    <location>
        <begin position="43"/>
        <end position="279"/>
    </location>
</feature>
<evidence type="ECO:0000313" key="5">
    <source>
        <dbReference type="Proteomes" id="UP000182471"/>
    </source>
</evidence>
<gene>
    <name evidence="4" type="ORF">SAMN02910429_01536</name>
</gene>
<evidence type="ECO:0000256" key="1">
    <source>
        <dbReference type="ARBA" id="ARBA00023224"/>
    </source>
</evidence>
<keyword evidence="1 2" id="KW-0807">Transducer</keyword>
<proteinExistence type="predicted"/>
<dbReference type="RefSeq" id="WP_022749748.1">
    <property type="nucleotide sequence ID" value="NZ_FOGW01000015.1"/>
</dbReference>
<evidence type="ECO:0000259" key="3">
    <source>
        <dbReference type="PROSITE" id="PS50111"/>
    </source>
</evidence>
<organism evidence="4 5">
    <name type="scientific">Lachnobacterium bovis</name>
    <dbReference type="NCBI Taxonomy" id="140626"/>
    <lineage>
        <taxon>Bacteria</taxon>
        <taxon>Bacillati</taxon>
        <taxon>Bacillota</taxon>
        <taxon>Clostridia</taxon>
        <taxon>Lachnospirales</taxon>
        <taxon>Lachnospiraceae</taxon>
        <taxon>Lachnobacterium</taxon>
    </lineage>
</organism>
<accession>A0A1H9T9S5</accession>